<dbReference type="PANTHER" id="PTHR15871:SF2">
    <property type="entry name" value="PLECKSTRIN HOMOLOGY DOMAIN-CONTAINING FAMILY O MEMBER 2"/>
    <property type="match status" value="1"/>
</dbReference>
<feature type="compositionally biased region" description="Basic and acidic residues" evidence="2">
    <location>
        <begin position="769"/>
        <end position="795"/>
    </location>
</feature>
<dbReference type="FunCoup" id="A0A674MFX1">
    <property type="interactions" value="8"/>
</dbReference>
<feature type="compositionally biased region" description="Pro residues" evidence="2">
    <location>
        <begin position="547"/>
        <end position="560"/>
    </location>
</feature>
<dbReference type="GeneTree" id="ENSGT00530000063760"/>
<feature type="compositionally biased region" description="Polar residues" evidence="2">
    <location>
        <begin position="490"/>
        <end position="502"/>
    </location>
</feature>
<feature type="region of interest" description="Disordered" evidence="2">
    <location>
        <begin position="765"/>
        <end position="859"/>
    </location>
</feature>
<evidence type="ECO:0000256" key="1">
    <source>
        <dbReference type="SAM" id="Coils"/>
    </source>
</evidence>
<feature type="compositionally biased region" description="Polar residues" evidence="2">
    <location>
        <begin position="616"/>
        <end position="645"/>
    </location>
</feature>
<sequence>MLSAQYRCSVLGAQYRCSVSSTGARCPVPMLGAQYRCSVLGAQYRCSVLGAQYRCSVPGAHGARCPVPVLGAQYRCSVPTVLGVQYWCSVPSTGAPCPVPVLGVQYRCSVPSTDAQCPLPVLGAQYRCSVPTVLGAQYRCSVPSTGARCPVPVLSAHGARCPVPMLSAQYRCSVPSTGAQCPRCSVPSTDAQCPVPVLGVQYRCSVPTVLGAQYRCSVPSTGARCPVPVLSAQYRCSVPTVLGVQYRCSVPSTGARCPRCSVPSTGARCPVPVLGAHGARCPVPVLGAHGARCPAPVLRVQYRCSVSSTGARCPAPVLGAHGARCPRCSVSSTGAQCPRCSVSSTGARCPVPVLGAHGARCPVPVLGAHGARCPVPVLGVQHRCSVPSTGPPSLRAVSVRQAHNVRLQAQTAEEKEAWIRALSDGINRAKNKVFDEVKVDDSSNLEHVTRTRPKGNRHRRPPTRIHMKEVAGMPSDALLYLDLDQEHSLMSNGTQSENGSTEASREAPQVPCSMARSRETPENQSRTSTDDLHTEPVVCPQKKVIKPPMPPTKEPKPPAPEVEAEKETCPTKRALNVPLPPPKEAKPCVASGEGAPEKTKVELITEDCEDSRKKTSPQTPHSSQLRANGLSENSQPPIPPTQDTKPSMVPDQVPDGMGEGSKSPVTGQDSRELSEEGGHSMSRSPGQQHKKPPGPLVPPKKKPEKLENPGAQDGLDKPDPASSTQAASDLSDGLGDAEEPPPKNQIPSVLVSWVVSLDDDLSAPNCALDEEHRAKAEEKSVDSGQHSDDDSDGSRSGDTLAVSTAAMRGSHAGLDAMDSSEEDLPSLCYSGTLAGTRASSTEDPCQSPEADPRGKISTKSASFGDLMSDCAVGFEQQVGAMAAKDGPPCHDVRKLQAEIFLEIQKTTELLNKAPQGGAGDAGGDLAGSLLDKAMEKLQKAERVLREAKKLKSAAATKRKSW</sequence>
<feature type="coiled-coil region" evidence="1">
    <location>
        <begin position="930"/>
        <end position="957"/>
    </location>
</feature>
<evidence type="ECO:0008006" key="5">
    <source>
        <dbReference type="Google" id="ProtNLM"/>
    </source>
</evidence>
<name>A0A674MFX1_TAKRU</name>
<proteinExistence type="predicted"/>
<organism evidence="3 4">
    <name type="scientific">Takifugu rubripes</name>
    <name type="common">Japanese pufferfish</name>
    <name type="synonym">Fugu rubripes</name>
    <dbReference type="NCBI Taxonomy" id="31033"/>
    <lineage>
        <taxon>Eukaryota</taxon>
        <taxon>Metazoa</taxon>
        <taxon>Chordata</taxon>
        <taxon>Craniata</taxon>
        <taxon>Vertebrata</taxon>
        <taxon>Euteleostomi</taxon>
        <taxon>Actinopterygii</taxon>
        <taxon>Neopterygii</taxon>
        <taxon>Teleostei</taxon>
        <taxon>Neoteleostei</taxon>
        <taxon>Acanthomorphata</taxon>
        <taxon>Eupercaria</taxon>
        <taxon>Tetraodontiformes</taxon>
        <taxon>Tetradontoidea</taxon>
        <taxon>Tetraodontidae</taxon>
        <taxon>Takifugu</taxon>
    </lineage>
</organism>
<evidence type="ECO:0000256" key="2">
    <source>
        <dbReference type="SAM" id="MobiDB-lite"/>
    </source>
</evidence>
<protein>
    <recommendedName>
        <fullName evidence="5">PH domain-containing protein</fullName>
    </recommendedName>
</protein>
<gene>
    <name evidence="3" type="primary">LOC115251920</name>
</gene>
<feature type="region of interest" description="Disordered" evidence="2">
    <location>
        <begin position="490"/>
        <end position="746"/>
    </location>
</feature>
<dbReference type="GO" id="GO:0071888">
    <property type="term" value="P:macrophage apoptotic process"/>
    <property type="evidence" value="ECO:0007669"/>
    <property type="project" value="TreeGrafter"/>
</dbReference>
<dbReference type="PANTHER" id="PTHR15871">
    <property type="entry name" value="PH DOMAIN-CONTAINING PROTEIN"/>
    <property type="match status" value="1"/>
</dbReference>
<dbReference type="InterPro" id="IPR043448">
    <property type="entry name" value="PKHO1/2"/>
</dbReference>
<keyword evidence="4" id="KW-1185">Reference proteome</keyword>
<dbReference type="Proteomes" id="UP000005226">
    <property type="component" value="Chromosome 13"/>
</dbReference>
<reference evidence="3" key="3">
    <citation type="submission" date="2025-09" db="UniProtKB">
        <authorList>
            <consortium name="Ensembl"/>
        </authorList>
    </citation>
    <scope>IDENTIFICATION</scope>
</reference>
<dbReference type="InParanoid" id="A0A674MFX1"/>
<evidence type="ECO:0000313" key="4">
    <source>
        <dbReference type="Proteomes" id="UP000005226"/>
    </source>
</evidence>
<dbReference type="Ensembl" id="ENSTRUT00000058956.1">
    <property type="protein sequence ID" value="ENSTRUP00000060058.1"/>
    <property type="gene ID" value="ENSTRUG00000029418.1"/>
</dbReference>
<feature type="compositionally biased region" description="Basic and acidic residues" evidence="2">
    <location>
        <begin position="669"/>
        <end position="678"/>
    </location>
</feature>
<keyword evidence="1" id="KW-0175">Coiled coil</keyword>
<reference evidence="3" key="2">
    <citation type="submission" date="2025-08" db="UniProtKB">
        <authorList>
            <consortium name="Ensembl"/>
        </authorList>
    </citation>
    <scope>IDENTIFICATION</scope>
</reference>
<evidence type="ECO:0000313" key="3">
    <source>
        <dbReference type="Ensembl" id="ENSTRUP00000060058.1"/>
    </source>
</evidence>
<dbReference type="AlphaFoldDB" id="A0A674MFX1"/>
<reference evidence="3 4" key="1">
    <citation type="journal article" date="2011" name="Genome Biol. Evol.">
        <title>Integration of the genetic map and genome assembly of fugu facilitates insights into distinct features of genome evolution in teleosts and mammals.</title>
        <authorList>
            <person name="Kai W."/>
            <person name="Kikuchi K."/>
            <person name="Tohari S."/>
            <person name="Chew A.K."/>
            <person name="Tay A."/>
            <person name="Fujiwara A."/>
            <person name="Hosoya S."/>
            <person name="Suetake H."/>
            <person name="Naruse K."/>
            <person name="Brenner S."/>
            <person name="Suzuki Y."/>
            <person name="Venkatesh B."/>
        </authorList>
    </citation>
    <scope>NUCLEOTIDE SEQUENCE [LARGE SCALE GENOMIC DNA]</scope>
</reference>
<accession>A0A674MFX1</accession>